<dbReference type="Proteomes" id="UP000019487">
    <property type="component" value="Unassembled WGS sequence"/>
</dbReference>
<dbReference type="HOGENOM" id="CLU_746309_0_0_1"/>
<comment type="caution">
    <text evidence="3">The sequence shown here is derived from an EMBL/GenBank/DDBJ whole genome shotgun (WGS) entry which is preliminary data.</text>
</comment>
<keyword evidence="4" id="KW-1185">Reference proteome</keyword>
<evidence type="ECO:0000256" key="1">
    <source>
        <dbReference type="SAM" id="MobiDB-lite"/>
    </source>
</evidence>
<gene>
    <name evidence="3" type="ORF">SBOR_9833</name>
</gene>
<dbReference type="GO" id="GO:0006508">
    <property type="term" value="P:proteolysis"/>
    <property type="evidence" value="ECO:0007669"/>
    <property type="project" value="InterPro"/>
</dbReference>
<proteinExistence type="predicted"/>
<dbReference type="Pfam" id="PF00082">
    <property type="entry name" value="Peptidase_S8"/>
    <property type="match status" value="1"/>
</dbReference>
<protein>
    <submittedName>
        <fullName evidence="3">Lipid acyl hydrolase</fullName>
    </submittedName>
</protein>
<accession>W9BYV9</accession>
<feature type="domain" description="Peptidase S8/S53" evidence="2">
    <location>
        <begin position="166"/>
        <end position="343"/>
    </location>
</feature>
<dbReference type="OrthoDB" id="206201at2759"/>
<name>W9BYV9_SCLBF</name>
<evidence type="ECO:0000259" key="2">
    <source>
        <dbReference type="Pfam" id="PF00082"/>
    </source>
</evidence>
<sequence>MDQYTLRSVLPPLLNCHSYTTKERLEKAESDELSNLKKPKGRRGTIDTSDYESDDEATNSCLADEDPLLLHEDDLFDTTLMSSSPTNTKVNSAANYFQNLKNISNNLESERYLGDIRVKVAILGTGLHSLHPLDHEFNHYKEFIEPSTAFGHVKYSRHDFRMASLLRKVAPFCEIYIARVFDGGPIELNSAIPAAKAIIHARDVWKLDIISMSFGFKDENAELLKAINDTHNTLIFAAASNYGANEDPPIRFPARMKDRVICINAADGYGNPSECNPPNPKRENFSVLGEAVPLDGELVTGSKPSVKYGCGTSMETQIAAGVAALVLEFARQDQDRPHRVRDVESLRTKCGMSAVLRAMTKGGARKEVITS</sequence>
<evidence type="ECO:0000313" key="3">
    <source>
        <dbReference type="EMBL" id="ESZ89782.1"/>
    </source>
</evidence>
<dbReference type="EMBL" id="AYSA01000780">
    <property type="protein sequence ID" value="ESZ89782.1"/>
    <property type="molecule type" value="Genomic_DNA"/>
</dbReference>
<dbReference type="InterPro" id="IPR036852">
    <property type="entry name" value="Peptidase_S8/S53_dom_sf"/>
</dbReference>
<dbReference type="SUPFAM" id="SSF52743">
    <property type="entry name" value="Subtilisin-like"/>
    <property type="match status" value="1"/>
</dbReference>
<dbReference type="InterPro" id="IPR000209">
    <property type="entry name" value="Peptidase_S8/S53_dom"/>
</dbReference>
<organism evidence="3 4">
    <name type="scientific">Sclerotinia borealis (strain F-4128)</name>
    <dbReference type="NCBI Taxonomy" id="1432307"/>
    <lineage>
        <taxon>Eukaryota</taxon>
        <taxon>Fungi</taxon>
        <taxon>Dikarya</taxon>
        <taxon>Ascomycota</taxon>
        <taxon>Pezizomycotina</taxon>
        <taxon>Leotiomycetes</taxon>
        <taxon>Helotiales</taxon>
        <taxon>Sclerotiniaceae</taxon>
        <taxon>Sclerotinia</taxon>
    </lineage>
</organism>
<keyword evidence="3" id="KW-0378">Hydrolase</keyword>
<dbReference type="Gene3D" id="3.40.50.200">
    <property type="entry name" value="Peptidase S8/S53 domain"/>
    <property type="match status" value="1"/>
</dbReference>
<reference evidence="3 4" key="1">
    <citation type="journal article" date="2014" name="Genome Announc.">
        <title>Draft genome sequence of Sclerotinia borealis, a psychrophilic plant pathogenic fungus.</title>
        <authorList>
            <person name="Mardanov A.V."/>
            <person name="Beletsky A.V."/>
            <person name="Kadnikov V.V."/>
            <person name="Ignatov A.N."/>
            <person name="Ravin N.V."/>
        </authorList>
    </citation>
    <scope>NUCLEOTIDE SEQUENCE [LARGE SCALE GENOMIC DNA]</scope>
    <source>
        <strain evidence="4">F-4157</strain>
    </source>
</reference>
<evidence type="ECO:0000313" key="4">
    <source>
        <dbReference type="Proteomes" id="UP000019487"/>
    </source>
</evidence>
<feature type="compositionally biased region" description="Acidic residues" evidence="1">
    <location>
        <begin position="49"/>
        <end position="58"/>
    </location>
</feature>
<dbReference type="CDD" id="cd00306">
    <property type="entry name" value="Peptidases_S8_S53"/>
    <property type="match status" value="1"/>
</dbReference>
<feature type="region of interest" description="Disordered" evidence="1">
    <location>
        <begin position="26"/>
        <end position="58"/>
    </location>
</feature>
<dbReference type="GO" id="GO:0004252">
    <property type="term" value="F:serine-type endopeptidase activity"/>
    <property type="evidence" value="ECO:0007669"/>
    <property type="project" value="InterPro"/>
</dbReference>
<dbReference type="AlphaFoldDB" id="W9BYV9"/>
<dbReference type="STRING" id="1432307.W9BYV9"/>